<accession>A0ABW3SIV8</accession>
<name>A0ABW3SIV8_9BACT</name>
<keyword evidence="2" id="KW-1185">Reference proteome</keyword>
<sequence>MGIHDASFQMLSAEAENSKQRFYTWLVNVQGMAKAFAAFAFSKQGS</sequence>
<dbReference type="Proteomes" id="UP001597094">
    <property type="component" value="Unassembled WGS sequence"/>
</dbReference>
<dbReference type="RefSeq" id="WP_377522181.1">
    <property type="nucleotide sequence ID" value="NZ_JBHTLD010000004.1"/>
</dbReference>
<proteinExistence type="predicted"/>
<reference evidence="2" key="1">
    <citation type="journal article" date="2019" name="Int. J. Syst. Evol. Microbiol.">
        <title>The Global Catalogue of Microorganisms (GCM) 10K type strain sequencing project: providing services to taxonomists for standard genome sequencing and annotation.</title>
        <authorList>
            <consortium name="The Broad Institute Genomics Platform"/>
            <consortium name="The Broad Institute Genome Sequencing Center for Infectious Disease"/>
            <person name="Wu L."/>
            <person name="Ma J."/>
        </authorList>
    </citation>
    <scope>NUCLEOTIDE SEQUENCE [LARGE SCALE GENOMIC DNA]</scope>
    <source>
        <strain evidence="2">JCM 31319</strain>
    </source>
</reference>
<dbReference type="EMBL" id="JBHTLD010000004">
    <property type="protein sequence ID" value="MFD1184759.1"/>
    <property type="molecule type" value="Genomic_DNA"/>
</dbReference>
<gene>
    <name evidence="1" type="ORF">ACFQ2O_00980</name>
</gene>
<evidence type="ECO:0000313" key="2">
    <source>
        <dbReference type="Proteomes" id="UP001597094"/>
    </source>
</evidence>
<comment type="caution">
    <text evidence="1">The sequence shown here is derived from an EMBL/GenBank/DDBJ whole genome shotgun (WGS) entry which is preliminary data.</text>
</comment>
<evidence type="ECO:0000313" key="1">
    <source>
        <dbReference type="EMBL" id="MFD1184759.1"/>
    </source>
</evidence>
<protein>
    <submittedName>
        <fullName evidence="1">Uncharacterized protein</fullName>
    </submittedName>
</protein>
<organism evidence="1 2">
    <name type="scientific">Pontibacter rugosus</name>
    <dbReference type="NCBI Taxonomy" id="1745966"/>
    <lineage>
        <taxon>Bacteria</taxon>
        <taxon>Pseudomonadati</taxon>
        <taxon>Bacteroidota</taxon>
        <taxon>Cytophagia</taxon>
        <taxon>Cytophagales</taxon>
        <taxon>Hymenobacteraceae</taxon>
        <taxon>Pontibacter</taxon>
    </lineage>
</organism>